<protein>
    <submittedName>
        <fullName evidence="7">Activating transcription factor 7-interacting protein 2</fullName>
    </submittedName>
</protein>
<accession>A0A9B0TNT2</accession>
<dbReference type="RefSeq" id="XP_006867281.1">
    <property type="nucleotide sequence ID" value="XM_006867219.1"/>
</dbReference>
<dbReference type="GO" id="GO:0005667">
    <property type="term" value="C:transcription regulator complex"/>
    <property type="evidence" value="ECO:0007669"/>
    <property type="project" value="TreeGrafter"/>
</dbReference>
<evidence type="ECO:0000313" key="6">
    <source>
        <dbReference type="Proteomes" id="UP000504623"/>
    </source>
</evidence>
<evidence type="ECO:0000259" key="5">
    <source>
        <dbReference type="Pfam" id="PF16794"/>
    </source>
</evidence>
<dbReference type="GeneID" id="102813057"/>
<dbReference type="PANTHER" id="PTHR23210:SF23">
    <property type="entry name" value="ACTIVATING TRANSCRIPTION FACTOR 7-INTERACTING PROTEIN 2"/>
    <property type="match status" value="1"/>
</dbReference>
<dbReference type="InterPro" id="IPR056565">
    <property type="entry name" value="Fn3_ATF7IP"/>
</dbReference>
<dbReference type="Pfam" id="PF16788">
    <property type="entry name" value="ATF7IP_BD"/>
    <property type="match status" value="1"/>
</dbReference>
<dbReference type="OrthoDB" id="2434995at2759"/>
<feature type="domain" description="Activating transcription factor 7-interacting protein Fn3" evidence="5">
    <location>
        <begin position="579"/>
        <end position="677"/>
    </location>
</feature>
<reference evidence="7" key="1">
    <citation type="submission" date="2025-08" db="UniProtKB">
        <authorList>
            <consortium name="RefSeq"/>
        </authorList>
    </citation>
    <scope>IDENTIFICATION</scope>
    <source>
        <tissue evidence="7">Spleen</tissue>
    </source>
</reference>
<name>A0A9B0TNT2_CHRAS</name>
<gene>
    <name evidence="7" type="primary">ATF7IP2</name>
</gene>
<dbReference type="Pfam" id="PF16794">
    <property type="entry name" value="fn3_4"/>
    <property type="match status" value="1"/>
</dbReference>
<organism evidence="6 7">
    <name type="scientific">Chrysochloris asiatica</name>
    <name type="common">Cape golden mole</name>
    <dbReference type="NCBI Taxonomy" id="185453"/>
    <lineage>
        <taxon>Eukaryota</taxon>
        <taxon>Metazoa</taxon>
        <taxon>Chordata</taxon>
        <taxon>Craniata</taxon>
        <taxon>Vertebrata</taxon>
        <taxon>Euteleostomi</taxon>
        <taxon>Mammalia</taxon>
        <taxon>Eutheria</taxon>
        <taxon>Afrotheria</taxon>
        <taxon>Chrysochloridae</taxon>
        <taxon>Chrysochlorinae</taxon>
        <taxon>Chrysochloris</taxon>
    </lineage>
</organism>
<feature type="compositionally biased region" description="Basic and acidic residues" evidence="3">
    <location>
        <begin position="428"/>
        <end position="438"/>
    </location>
</feature>
<dbReference type="InterPro" id="IPR026085">
    <property type="entry name" value="ATF7-int"/>
</dbReference>
<sequence>MASPDGSTRRVLKAKKTMPPSCRKQVELLNKSKIVETLKTATIGNNVRSSNQNFSTVVIQNNCRLSENGAFSLDSSRKPAHLQKSSTFPQHLIEPLEKIVDSETRLNYIDGEVVGPYPNSAKTIFSFRKLFLEEAKDSQNSFGNHFESQANKTLPMFELRDKDGNLKSICCSPNVLSSCTQIPTYTVASTLDAKGNNTIVSYLEIRSKLESHDKNQNNNLNSDFCFVPVQKTPNLANSGSSNCTADGFKMQESSNIYHSSISDCGSTDSTWHSSLSIGNNNSHNQKKRMFAENKENVKRMRTLEQTNDNITVALEKQRTFLEQVKHLIHQEISIINCKVFDNKLQELNERIGKTQCSNKHEAIADELFAKIGKLQRRIKQLLLSQRNYLEPDMLSSNVACKDANSETMNLDRDQESLEGPNEEMTSVDDEHAKPSEKANEQVNLSLDHVELVSESHNDDVMLISVGSPNLTTSITSNQTDMREITSRNSNSSPDVETDVMKQKLDSVIDLTKAGLSICKTESPVSSPESPSKAVLNSKETTSEAQIAAQVPGSFEHLPPLPGPSPPPLPELVEKIRDTLPPQKPELKVKRVMKPRGVALTWNITKINPKCAPVESYHLFLCHESPTDEPIWKKIAEMKALPLPMACSVSQFLVSKVNYFTIQSKDIFGRYGPFCDIKAVRGFSETLT</sequence>
<feature type="domain" description="ATF7-interacting protein protein binding" evidence="4">
    <location>
        <begin position="294"/>
        <end position="502"/>
    </location>
</feature>
<feature type="region of interest" description="Disordered" evidence="3">
    <location>
        <begin position="408"/>
        <end position="438"/>
    </location>
</feature>
<evidence type="ECO:0000259" key="4">
    <source>
        <dbReference type="Pfam" id="PF16788"/>
    </source>
</evidence>
<dbReference type="CTD" id="80063"/>
<evidence type="ECO:0000256" key="3">
    <source>
        <dbReference type="SAM" id="MobiDB-lite"/>
    </source>
</evidence>
<comment type="subcellular location">
    <subcellularLocation>
        <location evidence="1">Nucleus</location>
    </subcellularLocation>
</comment>
<keyword evidence="2" id="KW-0539">Nucleus</keyword>
<dbReference type="AlphaFoldDB" id="A0A9B0TNT2"/>
<evidence type="ECO:0000256" key="1">
    <source>
        <dbReference type="ARBA" id="ARBA00004123"/>
    </source>
</evidence>
<evidence type="ECO:0000256" key="2">
    <source>
        <dbReference type="ARBA" id="ARBA00023242"/>
    </source>
</evidence>
<dbReference type="InterPro" id="IPR031870">
    <property type="entry name" value="ATF7IP_BD"/>
</dbReference>
<keyword evidence="6" id="KW-1185">Reference proteome</keyword>
<dbReference type="GO" id="GO:0003712">
    <property type="term" value="F:transcription coregulator activity"/>
    <property type="evidence" value="ECO:0007669"/>
    <property type="project" value="TreeGrafter"/>
</dbReference>
<proteinExistence type="predicted"/>
<dbReference type="PANTHER" id="PTHR23210">
    <property type="entry name" value="ACTIVATING TRANSCRIPTION FACTOR 7 INTERACTING PROTEIN"/>
    <property type="match status" value="1"/>
</dbReference>
<evidence type="ECO:0000313" key="7">
    <source>
        <dbReference type="RefSeq" id="XP_006867281.1"/>
    </source>
</evidence>
<dbReference type="Proteomes" id="UP000504623">
    <property type="component" value="Unplaced"/>
</dbReference>
<dbReference type="GO" id="GO:0006355">
    <property type="term" value="P:regulation of DNA-templated transcription"/>
    <property type="evidence" value="ECO:0007669"/>
    <property type="project" value="TreeGrafter"/>
</dbReference>
<dbReference type="GO" id="GO:0005634">
    <property type="term" value="C:nucleus"/>
    <property type="evidence" value="ECO:0007669"/>
    <property type="project" value="UniProtKB-SubCell"/>
</dbReference>